<name>C9Z5S6_STRSW</name>
<dbReference type="KEGG" id="scb:SCAB_58871"/>
<keyword evidence="2" id="KW-1185">Reference proteome</keyword>
<proteinExistence type="predicted"/>
<gene>
    <name evidence="1" type="ordered locus">SCAB_58871</name>
</gene>
<evidence type="ECO:0000313" key="2">
    <source>
        <dbReference type="Proteomes" id="UP000001444"/>
    </source>
</evidence>
<dbReference type="STRING" id="680198.SCAB_58871"/>
<sequence length="64" mass="6860">MAGRAVPRAPDRGAAVGPWLQVLGTRVTKDTLLSRMSHVRGALVTRVRRALPAVTEGRWAVTGL</sequence>
<dbReference type="EMBL" id="FN554889">
    <property type="protein sequence ID" value="CBG72907.1"/>
    <property type="molecule type" value="Genomic_DNA"/>
</dbReference>
<dbReference type="Proteomes" id="UP000001444">
    <property type="component" value="Chromosome"/>
</dbReference>
<dbReference type="AlphaFoldDB" id="C9Z5S6"/>
<organism evidence="1 2">
    <name type="scientific">Streptomyces scabiei (strain 87.22)</name>
    <dbReference type="NCBI Taxonomy" id="680198"/>
    <lineage>
        <taxon>Bacteria</taxon>
        <taxon>Bacillati</taxon>
        <taxon>Actinomycetota</taxon>
        <taxon>Actinomycetes</taxon>
        <taxon>Kitasatosporales</taxon>
        <taxon>Streptomycetaceae</taxon>
        <taxon>Streptomyces</taxon>
    </lineage>
</organism>
<accession>C9Z5S6</accession>
<dbReference type="HOGENOM" id="CLU_2866080_0_0_11"/>
<protein>
    <submittedName>
        <fullName evidence="1">Uncharacterized protein</fullName>
    </submittedName>
</protein>
<evidence type="ECO:0000313" key="1">
    <source>
        <dbReference type="EMBL" id="CBG72907.1"/>
    </source>
</evidence>
<reference evidence="1 2" key="1">
    <citation type="journal article" date="2010" name="Mol. Plant Microbe Interact.">
        <title>Streptomyces scabies 87-22 contains a coronafacic acid-like biosynthetic cluster that contributes to plant-microbe interactions.</title>
        <authorList>
            <person name="Bignell D.R."/>
            <person name="Seipke R.F."/>
            <person name="Huguet-Tapia J.C."/>
            <person name="Chambers A.H."/>
            <person name="Parry R.J."/>
            <person name="Loria R."/>
        </authorList>
    </citation>
    <scope>NUCLEOTIDE SEQUENCE [LARGE SCALE GENOMIC DNA]</scope>
    <source>
        <strain evidence="1 2">87.22</strain>
    </source>
</reference>